<evidence type="ECO:0000256" key="1">
    <source>
        <dbReference type="ARBA" id="ARBA00004651"/>
    </source>
</evidence>
<protein>
    <submittedName>
        <fullName evidence="8">Copper homeostasis membrane protein CopD</fullName>
    </submittedName>
</protein>
<name>A0ABX7SPE1_9CAUL</name>
<proteinExistence type="predicted"/>
<dbReference type="PANTHER" id="PTHR34820:SF4">
    <property type="entry name" value="INNER MEMBRANE PROTEIN YEBZ"/>
    <property type="match status" value="1"/>
</dbReference>
<dbReference type="InterPro" id="IPR032694">
    <property type="entry name" value="CopC/D"/>
</dbReference>
<gene>
    <name evidence="8" type="primary">copD</name>
    <name evidence="8" type="ORF">IFE19_13330</name>
</gene>
<evidence type="ECO:0000256" key="2">
    <source>
        <dbReference type="ARBA" id="ARBA00022475"/>
    </source>
</evidence>
<accession>A0ABX7SPE1</accession>
<feature type="transmembrane region" description="Helical" evidence="6">
    <location>
        <begin position="110"/>
        <end position="128"/>
    </location>
</feature>
<dbReference type="PANTHER" id="PTHR34820">
    <property type="entry name" value="INNER MEMBRANE PROTEIN YEBZ"/>
    <property type="match status" value="1"/>
</dbReference>
<organism evidence="8 9">
    <name type="scientific">Brevundimonas pondensis</name>
    <dbReference type="NCBI Taxonomy" id="2774189"/>
    <lineage>
        <taxon>Bacteria</taxon>
        <taxon>Pseudomonadati</taxon>
        <taxon>Pseudomonadota</taxon>
        <taxon>Alphaproteobacteria</taxon>
        <taxon>Caulobacterales</taxon>
        <taxon>Caulobacteraceae</taxon>
        <taxon>Brevundimonas</taxon>
    </lineage>
</organism>
<evidence type="ECO:0000313" key="8">
    <source>
        <dbReference type="EMBL" id="QTC89589.1"/>
    </source>
</evidence>
<sequence length="294" mass="29468">MGLRAAQYAAGSVVLGLPAFMLYGGAVFGGQAPRWARPVLAGSAAALLLLALAALALQTGLMAGALDQALNPEALGFVLGGTSLGAAYAVRAGAALVLVLTVLVLRPGRGLWPVALLLGLIVAASFAWTGHGAATEGAGRWVHLTADILHVVAALIWIGAVFAFAVLATRRIEGDAASQAALATALGGFARVGTLCVTALLVTGLINSVFLVSVEQVFSLGATPYGRLLAAKLAAFVAMLGLAALHRFRSTPALERGEGGLAGLRLSLGAELVLGLLILALVGAMGMLAPPASL</sequence>
<dbReference type="Pfam" id="PF05425">
    <property type="entry name" value="CopD"/>
    <property type="match status" value="1"/>
</dbReference>
<keyword evidence="2" id="KW-1003">Cell membrane</keyword>
<dbReference type="InterPro" id="IPR047689">
    <property type="entry name" value="CopD"/>
</dbReference>
<feature type="transmembrane region" description="Helical" evidence="6">
    <location>
        <begin position="86"/>
        <end position="105"/>
    </location>
</feature>
<dbReference type="NCBIfam" id="NF033808">
    <property type="entry name" value="copper_CopD"/>
    <property type="match status" value="1"/>
</dbReference>
<keyword evidence="5 6" id="KW-0472">Membrane</keyword>
<feature type="transmembrane region" description="Helical" evidence="6">
    <location>
        <begin position="180"/>
        <end position="206"/>
    </location>
</feature>
<evidence type="ECO:0000313" key="9">
    <source>
        <dbReference type="Proteomes" id="UP000663942"/>
    </source>
</evidence>
<evidence type="ECO:0000259" key="7">
    <source>
        <dbReference type="Pfam" id="PF05425"/>
    </source>
</evidence>
<dbReference type="Proteomes" id="UP000663942">
    <property type="component" value="Chromosome"/>
</dbReference>
<keyword evidence="3 6" id="KW-0812">Transmembrane</keyword>
<evidence type="ECO:0000256" key="5">
    <source>
        <dbReference type="ARBA" id="ARBA00023136"/>
    </source>
</evidence>
<dbReference type="EMBL" id="CP062006">
    <property type="protein sequence ID" value="QTC89589.1"/>
    <property type="molecule type" value="Genomic_DNA"/>
</dbReference>
<feature type="transmembrane region" description="Helical" evidence="6">
    <location>
        <begin position="148"/>
        <end position="168"/>
    </location>
</feature>
<feature type="transmembrane region" description="Helical" evidence="6">
    <location>
        <begin position="266"/>
        <end position="289"/>
    </location>
</feature>
<keyword evidence="9" id="KW-1185">Reference proteome</keyword>
<feature type="transmembrane region" description="Helical" evidence="6">
    <location>
        <begin position="226"/>
        <end position="245"/>
    </location>
</feature>
<reference evidence="8 9" key="1">
    <citation type="submission" date="2020-09" db="EMBL/GenBank/DDBJ databases">
        <title>Brevundimonas sp. LVF1 isolated from an oligotrophic pond in Goettingen, Germany.</title>
        <authorList>
            <person name="Friedrich I."/>
            <person name="Klassen A."/>
            <person name="Neubauer H."/>
            <person name="Schneider D."/>
            <person name="Hertel R."/>
            <person name="Daniel R."/>
        </authorList>
    </citation>
    <scope>NUCLEOTIDE SEQUENCE [LARGE SCALE GENOMIC DNA]</scope>
    <source>
        <strain evidence="8 9">LVF1</strain>
    </source>
</reference>
<evidence type="ECO:0000256" key="4">
    <source>
        <dbReference type="ARBA" id="ARBA00022989"/>
    </source>
</evidence>
<feature type="domain" description="Copper resistance protein D" evidence="7">
    <location>
        <begin position="184"/>
        <end position="284"/>
    </location>
</feature>
<feature type="transmembrane region" description="Helical" evidence="6">
    <location>
        <begin position="40"/>
        <end position="66"/>
    </location>
</feature>
<keyword evidence="4 6" id="KW-1133">Transmembrane helix</keyword>
<evidence type="ECO:0000256" key="6">
    <source>
        <dbReference type="SAM" id="Phobius"/>
    </source>
</evidence>
<dbReference type="InterPro" id="IPR008457">
    <property type="entry name" value="Cu-R_CopD_dom"/>
</dbReference>
<comment type="subcellular location">
    <subcellularLocation>
        <location evidence="1">Cell membrane</location>
        <topology evidence="1">Multi-pass membrane protein</topology>
    </subcellularLocation>
</comment>
<feature type="transmembrane region" description="Helical" evidence="6">
    <location>
        <begin position="6"/>
        <end position="28"/>
    </location>
</feature>
<evidence type="ECO:0000256" key="3">
    <source>
        <dbReference type="ARBA" id="ARBA00022692"/>
    </source>
</evidence>